<dbReference type="InterPro" id="IPR013342">
    <property type="entry name" value="Mandelate_racemase_C"/>
</dbReference>
<keyword evidence="8" id="KW-1185">Reference proteome</keyword>
<dbReference type="GO" id="GO:0016829">
    <property type="term" value="F:lyase activity"/>
    <property type="evidence" value="ECO:0007669"/>
    <property type="project" value="UniProtKB-KW"/>
</dbReference>
<name>A0A7W3TYS2_9LACO</name>
<evidence type="ECO:0000313" key="7">
    <source>
        <dbReference type="Proteomes" id="UP000518255"/>
    </source>
</evidence>
<evidence type="ECO:0000259" key="4">
    <source>
        <dbReference type="SMART" id="SM00922"/>
    </source>
</evidence>
<dbReference type="Pfam" id="PF13378">
    <property type="entry name" value="MR_MLE_C"/>
    <property type="match status" value="1"/>
</dbReference>
<dbReference type="InterPro" id="IPR029017">
    <property type="entry name" value="Enolase-like_N"/>
</dbReference>
<evidence type="ECO:0000313" key="6">
    <source>
        <dbReference type="EMBL" id="MBB1085779.1"/>
    </source>
</evidence>
<dbReference type="Gene3D" id="3.30.390.10">
    <property type="entry name" value="Enolase-like, N-terminal domain"/>
    <property type="match status" value="1"/>
</dbReference>
<dbReference type="SMART" id="SM00922">
    <property type="entry name" value="MR_MLE"/>
    <property type="match status" value="1"/>
</dbReference>
<keyword evidence="2" id="KW-0460">Magnesium</keyword>
<dbReference type="PANTHER" id="PTHR48080:SF2">
    <property type="entry name" value="D-GALACTONATE DEHYDRATASE"/>
    <property type="match status" value="1"/>
</dbReference>
<dbReference type="Proteomes" id="UP000544052">
    <property type="component" value="Unassembled WGS sequence"/>
</dbReference>
<protein>
    <submittedName>
        <fullName evidence="6">Mandelate racemase/muconate lactonizing enzyme family protein</fullName>
    </submittedName>
</protein>
<keyword evidence="1" id="KW-0479">Metal-binding</keyword>
<evidence type="ECO:0000256" key="1">
    <source>
        <dbReference type="ARBA" id="ARBA00022723"/>
    </source>
</evidence>
<evidence type="ECO:0000313" key="5">
    <source>
        <dbReference type="EMBL" id="MBB1062681.1"/>
    </source>
</evidence>
<dbReference type="SUPFAM" id="SSF51604">
    <property type="entry name" value="Enolase C-terminal domain-like"/>
    <property type="match status" value="1"/>
</dbReference>
<dbReference type="GO" id="GO:0046872">
    <property type="term" value="F:metal ion binding"/>
    <property type="evidence" value="ECO:0007669"/>
    <property type="project" value="UniProtKB-KW"/>
</dbReference>
<keyword evidence="3" id="KW-0456">Lyase</keyword>
<dbReference type="EMBL" id="JACIUZ010000023">
    <property type="protein sequence ID" value="MBB1062681.1"/>
    <property type="molecule type" value="Genomic_DNA"/>
</dbReference>
<dbReference type="InterPro" id="IPR013341">
    <property type="entry name" value="Mandelate_racemase_N_dom"/>
</dbReference>
<dbReference type="SFLD" id="SFLDS00001">
    <property type="entry name" value="Enolase"/>
    <property type="match status" value="1"/>
</dbReference>
<feature type="domain" description="Mandelate racemase/muconate lactonizing enzyme C-terminal" evidence="4">
    <location>
        <begin position="53"/>
        <end position="164"/>
    </location>
</feature>
<dbReference type="Gene3D" id="3.20.20.120">
    <property type="entry name" value="Enolase-like C-terminal domain"/>
    <property type="match status" value="1"/>
</dbReference>
<dbReference type="AlphaFoldDB" id="A0A7W3TYS2"/>
<evidence type="ECO:0000256" key="3">
    <source>
        <dbReference type="ARBA" id="ARBA00023239"/>
    </source>
</evidence>
<dbReference type="CDD" id="cd03316">
    <property type="entry name" value="MR_like"/>
    <property type="match status" value="1"/>
</dbReference>
<comment type="caution">
    <text evidence="6">The sequence shown here is derived from an EMBL/GenBank/DDBJ whole genome shotgun (WGS) entry which is preliminary data.</text>
</comment>
<dbReference type="PANTHER" id="PTHR48080">
    <property type="entry name" value="D-GALACTONATE DEHYDRATASE-RELATED"/>
    <property type="match status" value="1"/>
</dbReference>
<evidence type="ECO:0000256" key="2">
    <source>
        <dbReference type="ARBA" id="ARBA00022842"/>
    </source>
</evidence>
<organism evidence="6 7">
    <name type="scientific">Limosilactobacillus fastidiosus</name>
    <dbReference type="NCBI Taxonomy" id="2759855"/>
    <lineage>
        <taxon>Bacteria</taxon>
        <taxon>Bacillati</taxon>
        <taxon>Bacillota</taxon>
        <taxon>Bacilli</taxon>
        <taxon>Lactobacillales</taxon>
        <taxon>Lactobacillaceae</taxon>
        <taxon>Limosilactobacillus</taxon>
    </lineage>
</organism>
<proteinExistence type="predicted"/>
<dbReference type="InterPro" id="IPR034593">
    <property type="entry name" value="DgoD-like"/>
</dbReference>
<dbReference type="EMBL" id="JACIUY010000048">
    <property type="protein sequence ID" value="MBB1085779.1"/>
    <property type="molecule type" value="Genomic_DNA"/>
</dbReference>
<evidence type="ECO:0000313" key="8">
    <source>
        <dbReference type="Proteomes" id="UP000544052"/>
    </source>
</evidence>
<reference evidence="7 8" key="1">
    <citation type="submission" date="2020-07" db="EMBL/GenBank/DDBJ databases">
        <title>Description of Limosilactobacillus balticus sp. nov., Limosilactobacillus agrestis sp. nov., Limosilactobacillus albertensis sp. nov., Limosilactobacillus rudii sp. nov., Limosilactobacillus fastidiosus sp. nov., five novel Limosilactobacillus species isolated from the vertebrate gastrointestinal tract, and proposal of 6 subspecies of Limosilactobacillus reuteri adapted to the gastrointestinal tract of specific vertebrate hosts.</title>
        <authorList>
            <person name="Li F."/>
            <person name="Cheng C."/>
            <person name="Zheng J."/>
            <person name="Quevedo R.M."/>
            <person name="Li J."/>
            <person name="Roos S."/>
            <person name="Gaenzle M.G."/>
            <person name="Walter J."/>
        </authorList>
    </citation>
    <scope>NUCLEOTIDE SEQUENCE [LARGE SCALE GENOMIC DNA]</scope>
    <source>
        <strain evidence="6 7">WF-MA3-C</strain>
        <strain evidence="5 8">WF-MO7-1</strain>
    </source>
</reference>
<dbReference type="InterPro" id="IPR036849">
    <property type="entry name" value="Enolase-like_C_sf"/>
</dbReference>
<gene>
    <name evidence="6" type="ORF">H5R63_03075</name>
    <name evidence="5" type="ORF">H5R64_02535</name>
</gene>
<accession>A0A7W3TYS2</accession>
<dbReference type="InterPro" id="IPR029065">
    <property type="entry name" value="Enolase_C-like"/>
</dbReference>
<dbReference type="Proteomes" id="UP000518255">
    <property type="component" value="Unassembled WGS sequence"/>
</dbReference>
<sequence length="295" mass="32749">MSAIDIALWDIKGKVADQPIAKLLTSHPRERLSCYASHIEYGWGPFSRFVTHPRDLARLANKAIKQGYRAIKVDPILTRSAHFSDELSLNEEQVKDCTNRVAAIRCSIGGKAKLIIDTHANLTPHAAIQLAQHLSPYNIAYFEEPISPLDITGFKIIHKNTRIPLATGERLTINHSYQPFLRDKSIAILQLDLGNCGGITAALKIEALAKQQHCLLQLHVCGSPIATAAALQFESASQCFLIHEEHEINLKPDNYLSAKYHYQPYRGYYTLPSHPGIGQELSKLALANATITTIN</sequence>
<dbReference type="Pfam" id="PF02746">
    <property type="entry name" value="MR_MLE_N"/>
    <property type="match status" value="1"/>
</dbReference>